<evidence type="ECO:0000259" key="6">
    <source>
        <dbReference type="PROSITE" id="PS50850"/>
    </source>
</evidence>
<name>A0A2A5CGL6_9GAMM</name>
<dbReference type="Gene3D" id="1.20.1250.20">
    <property type="entry name" value="MFS general substrate transporter like domains"/>
    <property type="match status" value="1"/>
</dbReference>
<dbReference type="InterPro" id="IPR020846">
    <property type="entry name" value="MFS_dom"/>
</dbReference>
<dbReference type="InterPro" id="IPR005829">
    <property type="entry name" value="Sugar_transporter_CS"/>
</dbReference>
<evidence type="ECO:0000256" key="4">
    <source>
        <dbReference type="ARBA" id="ARBA00023136"/>
    </source>
</evidence>
<comment type="subcellular location">
    <subcellularLocation>
        <location evidence="1">Membrane</location>
        <topology evidence="1">Multi-pass membrane protein</topology>
    </subcellularLocation>
</comment>
<dbReference type="SUPFAM" id="SSF103473">
    <property type="entry name" value="MFS general substrate transporter"/>
    <property type="match status" value="1"/>
</dbReference>
<dbReference type="Pfam" id="PF07690">
    <property type="entry name" value="MFS_1"/>
    <property type="match status" value="1"/>
</dbReference>
<evidence type="ECO:0000256" key="5">
    <source>
        <dbReference type="SAM" id="Phobius"/>
    </source>
</evidence>
<feature type="domain" description="Major facilitator superfamily (MFS) profile" evidence="6">
    <location>
        <begin position="1"/>
        <end position="392"/>
    </location>
</feature>
<keyword evidence="4 5" id="KW-0472">Membrane</keyword>
<dbReference type="AlphaFoldDB" id="A0A2A5CGL6"/>
<dbReference type="GO" id="GO:0022857">
    <property type="term" value="F:transmembrane transporter activity"/>
    <property type="evidence" value="ECO:0007669"/>
    <property type="project" value="InterPro"/>
</dbReference>
<evidence type="ECO:0000256" key="1">
    <source>
        <dbReference type="ARBA" id="ARBA00004141"/>
    </source>
</evidence>
<comment type="caution">
    <text evidence="7">The sequence shown here is derived from an EMBL/GenBank/DDBJ whole genome shotgun (WGS) entry which is preliminary data.</text>
</comment>
<dbReference type="PANTHER" id="PTHR23530">
    <property type="entry name" value="TRANSPORT PROTEIN-RELATED"/>
    <property type="match status" value="1"/>
</dbReference>
<dbReference type="Proteomes" id="UP000228987">
    <property type="component" value="Unassembled WGS sequence"/>
</dbReference>
<dbReference type="PROSITE" id="PS50850">
    <property type="entry name" value="MFS"/>
    <property type="match status" value="1"/>
</dbReference>
<keyword evidence="3 5" id="KW-1133">Transmembrane helix</keyword>
<dbReference type="InterPro" id="IPR053160">
    <property type="entry name" value="MFS_DHA3_Transporter"/>
</dbReference>
<feature type="transmembrane region" description="Helical" evidence="5">
    <location>
        <begin position="96"/>
        <end position="119"/>
    </location>
</feature>
<dbReference type="InterPro" id="IPR036259">
    <property type="entry name" value="MFS_trans_sf"/>
</dbReference>
<keyword evidence="2 5" id="KW-0812">Transmembrane</keyword>
<sequence length="415" mass="46193">MNSALQKNINTIYWMSFFQCAMIVTAVFVPLLQRHGLTMSQILQTQALFAFVIAGFEVPSGYLADLWGRKNTIIGGQFIIAVAFILLVSADSFFDFLFYEALMGLGMSLCSGADLALIYDSQIALNSIDESHAENPGKHISRLVSLEGWAGAISAILASVLTLWSLDWILWAQALIACLAFYCSLHLVEAPRETSVLGHKENFRKVAASMISNRLILWVSLGIIVFGLAALFGFWLMQTYWEAQGVPIAWFGFIWALHCVVRAITAHYAHRLEELLGWRRIFVFTAALPFIAYLIMALVGGPIGILFGLAFPLCRGLNMVIFYDALNKRLDAEFRATVNSLVSLGMRSIFIVMGPILGFLVDSYGVNISLLVLAGWFLPTVIFVLFGLSKQIKAKEENENEKNKSDEIESLLYEQ</sequence>
<feature type="transmembrane region" description="Helical" evidence="5">
    <location>
        <begin position="248"/>
        <end position="269"/>
    </location>
</feature>
<gene>
    <name evidence="7" type="ORF">COA71_03215</name>
</gene>
<feature type="transmembrane region" description="Helical" evidence="5">
    <location>
        <begin position="168"/>
        <end position="188"/>
    </location>
</feature>
<proteinExistence type="predicted"/>
<evidence type="ECO:0000256" key="2">
    <source>
        <dbReference type="ARBA" id="ARBA00022692"/>
    </source>
</evidence>
<feature type="transmembrane region" description="Helical" evidence="5">
    <location>
        <begin position="140"/>
        <end position="162"/>
    </location>
</feature>
<reference evidence="8" key="1">
    <citation type="submission" date="2017-08" db="EMBL/GenBank/DDBJ databases">
        <title>A dynamic microbial community with high functional redundancy inhabits the cold, oxic subseafloor aquifer.</title>
        <authorList>
            <person name="Tully B.J."/>
            <person name="Wheat C.G."/>
            <person name="Glazer B.T."/>
            <person name="Huber J.A."/>
        </authorList>
    </citation>
    <scope>NUCLEOTIDE SEQUENCE [LARGE SCALE GENOMIC DNA]</scope>
</reference>
<evidence type="ECO:0000313" key="7">
    <source>
        <dbReference type="EMBL" id="PCJ42536.1"/>
    </source>
</evidence>
<evidence type="ECO:0000256" key="3">
    <source>
        <dbReference type="ARBA" id="ARBA00022989"/>
    </source>
</evidence>
<dbReference type="InterPro" id="IPR011701">
    <property type="entry name" value="MFS"/>
</dbReference>
<feature type="transmembrane region" description="Helical" evidence="5">
    <location>
        <begin position="12"/>
        <end position="33"/>
    </location>
</feature>
<feature type="transmembrane region" description="Helical" evidence="5">
    <location>
        <begin position="281"/>
        <end position="299"/>
    </location>
</feature>
<organism evidence="7 8">
    <name type="scientific">SAR86 cluster bacterium</name>
    <dbReference type="NCBI Taxonomy" id="2030880"/>
    <lineage>
        <taxon>Bacteria</taxon>
        <taxon>Pseudomonadati</taxon>
        <taxon>Pseudomonadota</taxon>
        <taxon>Gammaproteobacteria</taxon>
        <taxon>SAR86 cluster</taxon>
    </lineage>
</organism>
<evidence type="ECO:0000313" key="8">
    <source>
        <dbReference type="Proteomes" id="UP000228987"/>
    </source>
</evidence>
<protein>
    <submittedName>
        <fullName evidence="7">MFS transporter</fullName>
    </submittedName>
</protein>
<dbReference type="EMBL" id="NVWI01000002">
    <property type="protein sequence ID" value="PCJ42536.1"/>
    <property type="molecule type" value="Genomic_DNA"/>
</dbReference>
<feature type="transmembrane region" description="Helical" evidence="5">
    <location>
        <begin position="45"/>
        <end position="64"/>
    </location>
</feature>
<accession>A0A2A5CGL6</accession>
<feature type="transmembrane region" description="Helical" evidence="5">
    <location>
        <begin position="215"/>
        <end position="236"/>
    </location>
</feature>
<dbReference type="PANTHER" id="PTHR23530:SF1">
    <property type="entry name" value="PERMEASE, MAJOR FACILITATOR SUPERFAMILY-RELATED"/>
    <property type="match status" value="1"/>
</dbReference>
<feature type="transmembrane region" description="Helical" evidence="5">
    <location>
        <begin position="338"/>
        <end position="360"/>
    </location>
</feature>
<dbReference type="GO" id="GO:0016020">
    <property type="term" value="C:membrane"/>
    <property type="evidence" value="ECO:0007669"/>
    <property type="project" value="UniProtKB-SubCell"/>
</dbReference>
<feature type="transmembrane region" description="Helical" evidence="5">
    <location>
        <begin position="366"/>
        <end position="388"/>
    </location>
</feature>
<feature type="transmembrane region" description="Helical" evidence="5">
    <location>
        <begin position="71"/>
        <end position="90"/>
    </location>
</feature>
<feature type="transmembrane region" description="Helical" evidence="5">
    <location>
        <begin position="305"/>
        <end position="326"/>
    </location>
</feature>
<dbReference type="PROSITE" id="PS00216">
    <property type="entry name" value="SUGAR_TRANSPORT_1"/>
    <property type="match status" value="1"/>
</dbReference>